<evidence type="ECO:0000313" key="3">
    <source>
        <dbReference type="Proteomes" id="UP000559256"/>
    </source>
</evidence>
<proteinExistence type="predicted"/>
<dbReference type="OrthoDB" id="2142040at2759"/>
<reference evidence="2 3" key="1">
    <citation type="journal article" date="2020" name="ISME J.">
        <title>Uncovering the hidden diversity of litter-decomposition mechanisms in mushroom-forming fungi.</title>
        <authorList>
            <person name="Floudas D."/>
            <person name="Bentzer J."/>
            <person name="Ahren D."/>
            <person name="Johansson T."/>
            <person name="Persson P."/>
            <person name="Tunlid A."/>
        </authorList>
    </citation>
    <scope>NUCLEOTIDE SEQUENCE [LARGE SCALE GENOMIC DNA]</scope>
    <source>
        <strain evidence="2 3">CBS 291.85</strain>
    </source>
</reference>
<dbReference type="PANTHER" id="PTHR34706:SF1">
    <property type="entry name" value="VWFA DOMAIN-CONTAINING PROTEIN"/>
    <property type="match status" value="1"/>
</dbReference>
<dbReference type="Gene3D" id="3.40.50.410">
    <property type="entry name" value="von Willebrand factor, type A domain"/>
    <property type="match status" value="1"/>
</dbReference>
<feature type="domain" description="VWFA" evidence="1">
    <location>
        <begin position="110"/>
        <end position="327"/>
    </location>
</feature>
<dbReference type="PANTHER" id="PTHR34706">
    <property type="entry name" value="SLR1338 PROTEIN"/>
    <property type="match status" value="1"/>
</dbReference>
<evidence type="ECO:0000259" key="1">
    <source>
        <dbReference type="PROSITE" id="PS50234"/>
    </source>
</evidence>
<accession>A0A8H5GUX8</accession>
<dbReference type="InterPro" id="IPR002035">
    <property type="entry name" value="VWF_A"/>
</dbReference>
<protein>
    <recommendedName>
        <fullName evidence="1">VWFA domain-containing protein</fullName>
    </recommendedName>
</protein>
<sequence>MQKRQSYPSPKSLPPFAVMTDKKSELDSTSDTCKAYPEEPPAYSLSNAPYSLPTAPHTNATAVACPSSSTSFLARSASTIGKMLSFRRKDVPDIYRVMETVLRPILEKFDVVFIVDDSGSMSGSVNSNSSTKGTKWEEARKALIPIAVVASHIDEDGIDIHFINSRQVGKNLKVMMSASEVIKLFDQVQPSGATPLGETLRRVIGPYEEQLRMAQLNRIVDESGKLELAKVKPVNYIVITDGIPTDESTEKVLTGIASRIGRWQLPREQVGVQFVQIGDCEQATLWLQSLDDSLCGKNGYNVDIVDTTVYSSGQCRKLDAEALVKILVGSINRRVDREGAKMFTPDLGIA</sequence>
<name>A0A8H5GUX8_9AGAR</name>
<comment type="caution">
    <text evidence="2">The sequence shown here is derived from an EMBL/GenBank/DDBJ whole genome shotgun (WGS) entry which is preliminary data.</text>
</comment>
<dbReference type="Proteomes" id="UP000559256">
    <property type="component" value="Unassembled WGS sequence"/>
</dbReference>
<dbReference type="PROSITE" id="PS50234">
    <property type="entry name" value="VWFA"/>
    <property type="match status" value="1"/>
</dbReference>
<evidence type="ECO:0000313" key="2">
    <source>
        <dbReference type="EMBL" id="KAF5371280.1"/>
    </source>
</evidence>
<dbReference type="InterPro" id="IPR036465">
    <property type="entry name" value="vWFA_dom_sf"/>
</dbReference>
<dbReference type="SUPFAM" id="SSF53300">
    <property type="entry name" value="vWA-like"/>
    <property type="match status" value="1"/>
</dbReference>
<dbReference type="EMBL" id="JAACJM010000009">
    <property type="protein sequence ID" value="KAF5371280.1"/>
    <property type="molecule type" value="Genomic_DNA"/>
</dbReference>
<organism evidence="2 3">
    <name type="scientific">Tetrapyrgos nigripes</name>
    <dbReference type="NCBI Taxonomy" id="182062"/>
    <lineage>
        <taxon>Eukaryota</taxon>
        <taxon>Fungi</taxon>
        <taxon>Dikarya</taxon>
        <taxon>Basidiomycota</taxon>
        <taxon>Agaricomycotina</taxon>
        <taxon>Agaricomycetes</taxon>
        <taxon>Agaricomycetidae</taxon>
        <taxon>Agaricales</taxon>
        <taxon>Marasmiineae</taxon>
        <taxon>Marasmiaceae</taxon>
        <taxon>Tetrapyrgos</taxon>
    </lineage>
</organism>
<gene>
    <name evidence="2" type="ORF">D9758_004161</name>
</gene>
<dbReference type="AlphaFoldDB" id="A0A8H5GUX8"/>
<keyword evidence="3" id="KW-1185">Reference proteome</keyword>